<evidence type="ECO:0000256" key="2">
    <source>
        <dbReference type="ARBA" id="ARBA00022692"/>
    </source>
</evidence>
<dbReference type="PANTHER" id="PTHR33048:SF42">
    <property type="entry name" value="INTEGRAL MEMBRANE PROTEIN"/>
    <property type="match status" value="1"/>
</dbReference>
<gene>
    <name evidence="8" type="ORF">Daus18300_003919</name>
</gene>
<dbReference type="InterPro" id="IPR049326">
    <property type="entry name" value="Rhodopsin_dom_fungi"/>
</dbReference>
<keyword evidence="2 6" id="KW-0812">Transmembrane</keyword>
<dbReference type="Pfam" id="PF20684">
    <property type="entry name" value="Fung_rhodopsin"/>
    <property type="match status" value="1"/>
</dbReference>
<feature type="transmembrane region" description="Helical" evidence="6">
    <location>
        <begin position="266"/>
        <end position="283"/>
    </location>
</feature>
<dbReference type="InterPro" id="IPR052337">
    <property type="entry name" value="SAT4-like"/>
</dbReference>
<evidence type="ECO:0000256" key="1">
    <source>
        <dbReference type="ARBA" id="ARBA00004141"/>
    </source>
</evidence>
<keyword evidence="3 6" id="KW-1133">Transmembrane helix</keyword>
<sequence length="344" mass="38326">MNATLPNPLLAPLPQTQGSTTVVVQLSAEDRYIESKIDVLNWVLTVLAGTVVGLRIYNKFSRRLWLWWDDYIMIVSWTLLLAFAIVTIFEVRSGIGRHITNLSPGQIREFALLATVSSTLAIMVTALARVGFAVSLLRVAEGWPRRFTWAVIFASNIVSGLAGLFLWVQCTPIRKNWDSLDFGYCWAPQVRVAIPIINTAVGGFLNVFISLVGLYIVRKNTAKQRDWVGALVLTALAIFAGIASWVKTSVMHILIGDDVSFDIVTLVVWGMLEPAVIIIAGSLPELRSFVWRDAAPSGPYLIPFTRRRNGIQFDADFEFARQQYLEAGGKTVKDYSTESKKSWV</sequence>
<feature type="transmembrane region" description="Helical" evidence="6">
    <location>
        <begin position="227"/>
        <end position="246"/>
    </location>
</feature>
<organism evidence="8 9">
    <name type="scientific">Diaporthe australafricana</name>
    <dbReference type="NCBI Taxonomy" id="127596"/>
    <lineage>
        <taxon>Eukaryota</taxon>
        <taxon>Fungi</taxon>
        <taxon>Dikarya</taxon>
        <taxon>Ascomycota</taxon>
        <taxon>Pezizomycotina</taxon>
        <taxon>Sordariomycetes</taxon>
        <taxon>Sordariomycetidae</taxon>
        <taxon>Diaporthales</taxon>
        <taxon>Diaporthaceae</taxon>
        <taxon>Diaporthe</taxon>
    </lineage>
</organism>
<evidence type="ECO:0000313" key="9">
    <source>
        <dbReference type="Proteomes" id="UP001583177"/>
    </source>
</evidence>
<evidence type="ECO:0000256" key="5">
    <source>
        <dbReference type="ARBA" id="ARBA00038359"/>
    </source>
</evidence>
<dbReference type="Proteomes" id="UP001583177">
    <property type="component" value="Unassembled WGS sequence"/>
</dbReference>
<reference evidence="8 9" key="1">
    <citation type="journal article" date="2024" name="IMA Fungus">
        <title>IMA Genome - F19 : A genome assembly and annotation guide to empower mycologists, including annotated draft genome sequences of Ceratocystis pirilliformis, Diaporthe australafricana, Fusarium ophioides, Paecilomyces lecythidis, and Sporothrix stenoceras.</title>
        <authorList>
            <person name="Aylward J."/>
            <person name="Wilson A.M."/>
            <person name="Visagie C.M."/>
            <person name="Spraker J."/>
            <person name="Barnes I."/>
            <person name="Buitendag C."/>
            <person name="Ceriani C."/>
            <person name="Del Mar Angel L."/>
            <person name="du Plessis D."/>
            <person name="Fuchs T."/>
            <person name="Gasser K."/>
            <person name="Kramer D."/>
            <person name="Li W."/>
            <person name="Munsamy K."/>
            <person name="Piso A."/>
            <person name="Price J.L."/>
            <person name="Sonnekus B."/>
            <person name="Thomas C."/>
            <person name="van der Nest A."/>
            <person name="van Dijk A."/>
            <person name="van Heerden A."/>
            <person name="van Vuuren N."/>
            <person name="Yilmaz N."/>
            <person name="Duong T.A."/>
            <person name="van der Merwe N.A."/>
            <person name="Wingfield M.J."/>
            <person name="Wingfield B.D."/>
        </authorList>
    </citation>
    <scope>NUCLEOTIDE SEQUENCE [LARGE SCALE GENOMIC DNA]</scope>
    <source>
        <strain evidence="8 9">CMW 18300</strain>
    </source>
</reference>
<keyword evidence="4 6" id="KW-0472">Membrane</keyword>
<feature type="transmembrane region" description="Helical" evidence="6">
    <location>
        <begin position="149"/>
        <end position="168"/>
    </location>
</feature>
<keyword evidence="9" id="KW-1185">Reference proteome</keyword>
<proteinExistence type="inferred from homology"/>
<evidence type="ECO:0000259" key="7">
    <source>
        <dbReference type="Pfam" id="PF20684"/>
    </source>
</evidence>
<evidence type="ECO:0000313" key="8">
    <source>
        <dbReference type="EMBL" id="KAL1873554.1"/>
    </source>
</evidence>
<feature type="transmembrane region" description="Helical" evidence="6">
    <location>
        <begin position="111"/>
        <end position="137"/>
    </location>
</feature>
<dbReference type="EMBL" id="JAWRVE010000025">
    <property type="protein sequence ID" value="KAL1873554.1"/>
    <property type="molecule type" value="Genomic_DNA"/>
</dbReference>
<evidence type="ECO:0000256" key="4">
    <source>
        <dbReference type="ARBA" id="ARBA00023136"/>
    </source>
</evidence>
<feature type="domain" description="Rhodopsin" evidence="7">
    <location>
        <begin position="54"/>
        <end position="290"/>
    </location>
</feature>
<comment type="subcellular location">
    <subcellularLocation>
        <location evidence="1">Membrane</location>
        <topology evidence="1">Multi-pass membrane protein</topology>
    </subcellularLocation>
</comment>
<feature type="transmembrane region" description="Helical" evidence="6">
    <location>
        <begin position="70"/>
        <end position="91"/>
    </location>
</feature>
<feature type="transmembrane region" description="Helical" evidence="6">
    <location>
        <begin position="39"/>
        <end position="58"/>
    </location>
</feature>
<evidence type="ECO:0000256" key="3">
    <source>
        <dbReference type="ARBA" id="ARBA00022989"/>
    </source>
</evidence>
<dbReference type="PANTHER" id="PTHR33048">
    <property type="entry name" value="PTH11-LIKE INTEGRAL MEMBRANE PROTEIN (AFU_ORTHOLOGUE AFUA_5G11245)"/>
    <property type="match status" value="1"/>
</dbReference>
<evidence type="ECO:0000256" key="6">
    <source>
        <dbReference type="SAM" id="Phobius"/>
    </source>
</evidence>
<comment type="similarity">
    <text evidence="5">Belongs to the SAT4 family.</text>
</comment>
<protein>
    <recommendedName>
        <fullName evidence="7">Rhodopsin domain-containing protein</fullName>
    </recommendedName>
</protein>
<feature type="transmembrane region" description="Helical" evidence="6">
    <location>
        <begin position="192"/>
        <end position="215"/>
    </location>
</feature>
<comment type="caution">
    <text evidence="8">The sequence shown here is derived from an EMBL/GenBank/DDBJ whole genome shotgun (WGS) entry which is preliminary data.</text>
</comment>
<accession>A0ABR3XD64</accession>
<name>A0ABR3XD64_9PEZI</name>